<feature type="transmembrane region" description="Helical" evidence="1">
    <location>
        <begin position="59"/>
        <end position="79"/>
    </location>
</feature>
<dbReference type="Gene3D" id="1.20.120.1220">
    <property type="match status" value="1"/>
</dbReference>
<feature type="transmembrane region" description="Helical" evidence="1">
    <location>
        <begin position="99"/>
        <end position="119"/>
    </location>
</feature>
<evidence type="ECO:0000259" key="2">
    <source>
        <dbReference type="Pfam" id="PF01478"/>
    </source>
</evidence>
<keyword evidence="4" id="KW-1185">Reference proteome</keyword>
<sequence length="163" mass="17275">MSATAALIFLPFVLPICLWVAWSDMKFMRIPNLANYALALVWLVLGLFLVPLADWAWGIALGLAVLVVGFLANLTRLVGAGDAKFAAAMAPFFLGTPWNVVYILFASCLLGAFAAHRTMRAMGAFRSATPDWASWTDAKFPMGLALAGALALSLIGRAAGIGA</sequence>
<keyword evidence="1" id="KW-0472">Membrane</keyword>
<evidence type="ECO:0000313" key="4">
    <source>
        <dbReference type="Proteomes" id="UP000826300"/>
    </source>
</evidence>
<dbReference type="KEGG" id="nsm:JO391_09410"/>
<dbReference type="Pfam" id="PF01478">
    <property type="entry name" value="Peptidase_A24"/>
    <property type="match status" value="1"/>
</dbReference>
<reference evidence="3" key="1">
    <citation type="submission" date="2021-02" db="EMBL/GenBank/DDBJ databases">
        <title>Rhodobacter shimadae sp. nov., an aerobic anoxygenic phototrophic bacterium isolated from a hot spring.</title>
        <authorList>
            <person name="Muramatsu S."/>
            <person name="Haruta S."/>
            <person name="Hirose S."/>
            <person name="Hanada S."/>
        </authorList>
    </citation>
    <scope>NUCLEOTIDE SEQUENCE</scope>
    <source>
        <strain evidence="3">N10</strain>
    </source>
</reference>
<protein>
    <submittedName>
        <fullName evidence="3">Prepilin peptidase</fullName>
    </submittedName>
</protein>
<feature type="domain" description="Prepilin type IV endopeptidase peptidase" evidence="2">
    <location>
        <begin position="13"/>
        <end position="114"/>
    </location>
</feature>
<feature type="transmembrane region" description="Helical" evidence="1">
    <location>
        <begin position="33"/>
        <end position="52"/>
    </location>
</feature>
<gene>
    <name evidence="3" type="ORF">JO391_09410</name>
</gene>
<keyword evidence="1" id="KW-1133">Transmembrane helix</keyword>
<evidence type="ECO:0000313" key="3">
    <source>
        <dbReference type="EMBL" id="QYZ71684.1"/>
    </source>
</evidence>
<dbReference type="AlphaFoldDB" id="A0A8G1EF85"/>
<dbReference type="InterPro" id="IPR000045">
    <property type="entry name" value="Prepilin_IV_endopep_pep"/>
</dbReference>
<dbReference type="GO" id="GO:0016020">
    <property type="term" value="C:membrane"/>
    <property type="evidence" value="ECO:0007669"/>
    <property type="project" value="InterPro"/>
</dbReference>
<dbReference type="Proteomes" id="UP000826300">
    <property type="component" value="Chromosome"/>
</dbReference>
<feature type="transmembrane region" description="Helical" evidence="1">
    <location>
        <begin position="140"/>
        <end position="160"/>
    </location>
</feature>
<accession>A0A8G1EF85</accession>
<dbReference type="RefSeq" id="WP_220664281.1">
    <property type="nucleotide sequence ID" value="NZ_CP069370.1"/>
</dbReference>
<organism evidence="3 4">
    <name type="scientific">Neotabrizicola shimadae</name>
    <dbReference type="NCBI Taxonomy" id="2807096"/>
    <lineage>
        <taxon>Bacteria</taxon>
        <taxon>Pseudomonadati</taxon>
        <taxon>Pseudomonadota</taxon>
        <taxon>Alphaproteobacteria</taxon>
        <taxon>Rhodobacterales</taxon>
        <taxon>Paracoccaceae</taxon>
        <taxon>Neotabrizicola</taxon>
    </lineage>
</organism>
<keyword evidence="1" id="KW-0812">Transmembrane</keyword>
<dbReference type="EMBL" id="CP069370">
    <property type="protein sequence ID" value="QYZ71684.1"/>
    <property type="molecule type" value="Genomic_DNA"/>
</dbReference>
<dbReference type="GO" id="GO:0004190">
    <property type="term" value="F:aspartic-type endopeptidase activity"/>
    <property type="evidence" value="ECO:0007669"/>
    <property type="project" value="InterPro"/>
</dbReference>
<evidence type="ECO:0000256" key="1">
    <source>
        <dbReference type="SAM" id="Phobius"/>
    </source>
</evidence>
<proteinExistence type="predicted"/>
<name>A0A8G1EF85_9RHOB</name>